<sequence>MTSKAMHSNASGIDPTPEVVRTAKMAHNDRLRDVLRSTEHELADLRNALHKSTYNLRYQAAPLDPNKQPLHQPSSEEQANIWNELISARRTWRHMLTGARHGGSFVVKPAGFEADLEDAKRELMVEATDGAAEGCIERPRLQDAACYVLRCTDEELVQLKSAIVEAEEKAYVRKLARDVVSATAASDTVYEVIWKQIAWERPKFRDMLSCARWVEKPAALTWEMEVVKLNLLDDVFRSEPAKLARLEMLYRDAGNEH</sequence>
<dbReference type="EMBL" id="ML995922">
    <property type="protein sequence ID" value="KAF2764444.1"/>
    <property type="molecule type" value="Genomic_DNA"/>
</dbReference>
<proteinExistence type="predicted"/>
<dbReference type="OrthoDB" id="10305424at2759"/>
<evidence type="ECO:0000313" key="2">
    <source>
        <dbReference type="Proteomes" id="UP000799436"/>
    </source>
</evidence>
<gene>
    <name evidence="1" type="ORF">EJ03DRAFT_27658</name>
</gene>
<dbReference type="Proteomes" id="UP000799436">
    <property type="component" value="Unassembled WGS sequence"/>
</dbReference>
<reference evidence="1" key="1">
    <citation type="journal article" date="2020" name="Stud. Mycol.">
        <title>101 Dothideomycetes genomes: a test case for predicting lifestyles and emergence of pathogens.</title>
        <authorList>
            <person name="Haridas S."/>
            <person name="Albert R."/>
            <person name="Binder M."/>
            <person name="Bloem J."/>
            <person name="Labutti K."/>
            <person name="Salamov A."/>
            <person name="Andreopoulos B."/>
            <person name="Baker S."/>
            <person name="Barry K."/>
            <person name="Bills G."/>
            <person name="Bluhm B."/>
            <person name="Cannon C."/>
            <person name="Castanera R."/>
            <person name="Culley D."/>
            <person name="Daum C."/>
            <person name="Ezra D."/>
            <person name="Gonzalez J."/>
            <person name="Henrissat B."/>
            <person name="Kuo A."/>
            <person name="Liang C."/>
            <person name="Lipzen A."/>
            <person name="Lutzoni F."/>
            <person name="Magnuson J."/>
            <person name="Mondo S."/>
            <person name="Nolan M."/>
            <person name="Ohm R."/>
            <person name="Pangilinan J."/>
            <person name="Park H.-J."/>
            <person name="Ramirez L."/>
            <person name="Alfaro M."/>
            <person name="Sun H."/>
            <person name="Tritt A."/>
            <person name="Yoshinaga Y."/>
            <person name="Zwiers L.-H."/>
            <person name="Turgeon B."/>
            <person name="Goodwin S."/>
            <person name="Spatafora J."/>
            <person name="Crous P."/>
            <person name="Grigoriev I."/>
        </authorList>
    </citation>
    <scope>NUCLEOTIDE SEQUENCE</scope>
    <source>
        <strain evidence="1">CBS 116005</strain>
    </source>
</reference>
<organism evidence="1 2">
    <name type="scientific">Teratosphaeria nubilosa</name>
    <dbReference type="NCBI Taxonomy" id="161662"/>
    <lineage>
        <taxon>Eukaryota</taxon>
        <taxon>Fungi</taxon>
        <taxon>Dikarya</taxon>
        <taxon>Ascomycota</taxon>
        <taxon>Pezizomycotina</taxon>
        <taxon>Dothideomycetes</taxon>
        <taxon>Dothideomycetidae</taxon>
        <taxon>Mycosphaerellales</taxon>
        <taxon>Teratosphaeriaceae</taxon>
        <taxon>Teratosphaeria</taxon>
    </lineage>
</organism>
<evidence type="ECO:0000313" key="1">
    <source>
        <dbReference type="EMBL" id="KAF2764444.1"/>
    </source>
</evidence>
<dbReference type="AlphaFoldDB" id="A0A6G1KWM0"/>
<keyword evidence="2" id="KW-1185">Reference proteome</keyword>
<name>A0A6G1KWM0_9PEZI</name>
<protein>
    <submittedName>
        <fullName evidence="1">Uncharacterized protein</fullName>
    </submittedName>
</protein>
<accession>A0A6G1KWM0</accession>